<gene>
    <name evidence="1" type="ORF">MARPO_0016s0094</name>
</gene>
<dbReference type="Proteomes" id="UP000244005">
    <property type="component" value="Unassembled WGS sequence"/>
</dbReference>
<keyword evidence="2" id="KW-1185">Reference proteome</keyword>
<reference evidence="2" key="1">
    <citation type="journal article" date="2017" name="Cell">
        <title>Insights into land plant evolution garnered from the Marchantia polymorpha genome.</title>
        <authorList>
            <person name="Bowman J.L."/>
            <person name="Kohchi T."/>
            <person name="Yamato K.T."/>
            <person name="Jenkins J."/>
            <person name="Shu S."/>
            <person name="Ishizaki K."/>
            <person name="Yamaoka S."/>
            <person name="Nishihama R."/>
            <person name="Nakamura Y."/>
            <person name="Berger F."/>
            <person name="Adam C."/>
            <person name="Aki S.S."/>
            <person name="Althoff F."/>
            <person name="Araki T."/>
            <person name="Arteaga-Vazquez M.A."/>
            <person name="Balasubrmanian S."/>
            <person name="Barry K."/>
            <person name="Bauer D."/>
            <person name="Boehm C.R."/>
            <person name="Briginshaw L."/>
            <person name="Caballero-Perez J."/>
            <person name="Catarino B."/>
            <person name="Chen F."/>
            <person name="Chiyoda S."/>
            <person name="Chovatia M."/>
            <person name="Davies K.M."/>
            <person name="Delmans M."/>
            <person name="Demura T."/>
            <person name="Dierschke T."/>
            <person name="Dolan L."/>
            <person name="Dorantes-Acosta A.E."/>
            <person name="Eklund D.M."/>
            <person name="Florent S.N."/>
            <person name="Flores-Sandoval E."/>
            <person name="Fujiyama A."/>
            <person name="Fukuzawa H."/>
            <person name="Galik B."/>
            <person name="Grimanelli D."/>
            <person name="Grimwood J."/>
            <person name="Grossniklaus U."/>
            <person name="Hamada T."/>
            <person name="Haseloff J."/>
            <person name="Hetherington A.J."/>
            <person name="Higo A."/>
            <person name="Hirakawa Y."/>
            <person name="Hundley H.N."/>
            <person name="Ikeda Y."/>
            <person name="Inoue K."/>
            <person name="Inoue S.I."/>
            <person name="Ishida S."/>
            <person name="Jia Q."/>
            <person name="Kakita M."/>
            <person name="Kanazawa T."/>
            <person name="Kawai Y."/>
            <person name="Kawashima T."/>
            <person name="Kennedy M."/>
            <person name="Kinose K."/>
            <person name="Kinoshita T."/>
            <person name="Kohara Y."/>
            <person name="Koide E."/>
            <person name="Komatsu K."/>
            <person name="Kopischke S."/>
            <person name="Kubo M."/>
            <person name="Kyozuka J."/>
            <person name="Lagercrantz U."/>
            <person name="Lin S.S."/>
            <person name="Lindquist E."/>
            <person name="Lipzen A.M."/>
            <person name="Lu C.W."/>
            <person name="De Luna E."/>
            <person name="Martienssen R.A."/>
            <person name="Minamino N."/>
            <person name="Mizutani M."/>
            <person name="Mizutani M."/>
            <person name="Mochizuki N."/>
            <person name="Monte I."/>
            <person name="Mosher R."/>
            <person name="Nagasaki H."/>
            <person name="Nakagami H."/>
            <person name="Naramoto S."/>
            <person name="Nishitani K."/>
            <person name="Ohtani M."/>
            <person name="Okamoto T."/>
            <person name="Okumura M."/>
            <person name="Phillips J."/>
            <person name="Pollak B."/>
            <person name="Reinders A."/>
            <person name="Rovekamp M."/>
            <person name="Sano R."/>
            <person name="Sawa S."/>
            <person name="Schmid M.W."/>
            <person name="Shirakawa M."/>
            <person name="Solano R."/>
            <person name="Spunde A."/>
            <person name="Suetsugu N."/>
            <person name="Sugano S."/>
            <person name="Sugiyama A."/>
            <person name="Sun R."/>
            <person name="Suzuki Y."/>
            <person name="Takenaka M."/>
            <person name="Takezawa D."/>
            <person name="Tomogane H."/>
            <person name="Tsuzuki M."/>
            <person name="Ueda T."/>
            <person name="Umeda M."/>
            <person name="Ward J.M."/>
            <person name="Watanabe Y."/>
            <person name="Yazaki K."/>
            <person name="Yokoyama R."/>
            <person name="Yoshitake Y."/>
            <person name="Yotsui I."/>
            <person name="Zachgo S."/>
            <person name="Schmutz J."/>
        </authorList>
    </citation>
    <scope>NUCLEOTIDE SEQUENCE [LARGE SCALE GENOMIC DNA]</scope>
    <source>
        <strain evidence="2">Tak-1</strain>
    </source>
</reference>
<dbReference type="EMBL" id="KZ772688">
    <property type="protein sequence ID" value="PTQ45036.1"/>
    <property type="molecule type" value="Genomic_DNA"/>
</dbReference>
<dbReference type="Gramene" id="Mp6g10530.1">
    <property type="protein sequence ID" value="Mp6g10530.1.cds"/>
    <property type="gene ID" value="Mp6g10530"/>
</dbReference>
<evidence type="ECO:0000313" key="1">
    <source>
        <dbReference type="EMBL" id="PTQ45036.1"/>
    </source>
</evidence>
<sequence length="86" mass="9524">MYNSLANAVAIVRGLDGATNIMNKKQQYRQMDVRMRRASNEQFVTGFAQNTSVQGTSEGSIIRKQIHQEQGSAKQDVELVVRGPIG</sequence>
<organism evidence="1 2">
    <name type="scientific">Marchantia polymorpha</name>
    <name type="common">Common liverwort</name>
    <name type="synonym">Marchantia aquatica</name>
    <dbReference type="NCBI Taxonomy" id="3197"/>
    <lineage>
        <taxon>Eukaryota</taxon>
        <taxon>Viridiplantae</taxon>
        <taxon>Streptophyta</taxon>
        <taxon>Embryophyta</taxon>
        <taxon>Marchantiophyta</taxon>
        <taxon>Marchantiopsida</taxon>
        <taxon>Marchantiidae</taxon>
        <taxon>Marchantiales</taxon>
        <taxon>Marchantiaceae</taxon>
        <taxon>Marchantia</taxon>
    </lineage>
</organism>
<accession>A0A2R6XG02</accession>
<protein>
    <submittedName>
        <fullName evidence="1">Uncharacterized protein</fullName>
    </submittedName>
</protein>
<proteinExistence type="predicted"/>
<name>A0A2R6XG02_MARPO</name>
<evidence type="ECO:0000313" key="2">
    <source>
        <dbReference type="Proteomes" id="UP000244005"/>
    </source>
</evidence>
<dbReference type="AlphaFoldDB" id="A0A2R6XG02"/>